<dbReference type="InterPro" id="IPR036770">
    <property type="entry name" value="Ankyrin_rpt-contain_sf"/>
</dbReference>
<evidence type="ECO:0000313" key="1">
    <source>
        <dbReference type="EMBL" id="CAG6468568.1"/>
    </source>
</evidence>
<sequence length="120" mass="13531">MGKTALHLAISRHHAMQKQFFGTWIDCIFKVPFAENASIHLADYEGNTPLPLAIRYQEDEISLLLIKLLDPPELNRTNFKGETALQIAKKESHFKLLLGNGANANIVLKKTFNVCGRENK</sequence>
<accession>A0A8D8FFJ4</accession>
<reference evidence="1" key="1">
    <citation type="submission" date="2021-05" db="EMBL/GenBank/DDBJ databases">
        <authorList>
            <person name="Alioto T."/>
            <person name="Alioto T."/>
            <person name="Gomez Garrido J."/>
        </authorList>
    </citation>
    <scope>NUCLEOTIDE SEQUENCE</scope>
</reference>
<name>A0A8D8FFJ4_CULPI</name>
<dbReference type="AlphaFoldDB" id="A0A8D8FFJ4"/>
<organism evidence="1">
    <name type="scientific">Culex pipiens</name>
    <name type="common">House mosquito</name>
    <dbReference type="NCBI Taxonomy" id="7175"/>
    <lineage>
        <taxon>Eukaryota</taxon>
        <taxon>Metazoa</taxon>
        <taxon>Ecdysozoa</taxon>
        <taxon>Arthropoda</taxon>
        <taxon>Hexapoda</taxon>
        <taxon>Insecta</taxon>
        <taxon>Pterygota</taxon>
        <taxon>Neoptera</taxon>
        <taxon>Endopterygota</taxon>
        <taxon>Diptera</taxon>
        <taxon>Nematocera</taxon>
        <taxon>Culicoidea</taxon>
        <taxon>Culicidae</taxon>
        <taxon>Culicinae</taxon>
        <taxon>Culicini</taxon>
        <taxon>Culex</taxon>
        <taxon>Culex</taxon>
    </lineage>
</organism>
<dbReference type="Gene3D" id="1.25.40.20">
    <property type="entry name" value="Ankyrin repeat-containing domain"/>
    <property type="match status" value="1"/>
</dbReference>
<dbReference type="SUPFAM" id="SSF48403">
    <property type="entry name" value="Ankyrin repeat"/>
    <property type="match status" value="1"/>
</dbReference>
<protein>
    <submittedName>
        <fullName evidence="1">(northern house mosquito) hypothetical protein</fullName>
    </submittedName>
</protein>
<dbReference type="EMBL" id="HBUE01060909">
    <property type="protein sequence ID" value="CAG6468568.1"/>
    <property type="molecule type" value="Transcribed_RNA"/>
</dbReference>
<proteinExistence type="predicted"/>